<feature type="domain" description="CAAX prenyl protease 2/Lysostaphin resistance protein A-like" evidence="2">
    <location>
        <begin position="93"/>
        <end position="175"/>
    </location>
</feature>
<keyword evidence="1" id="KW-1133">Transmembrane helix</keyword>
<organism evidence="3 4">
    <name type="scientific">Candidatus Iainarchaeum sp</name>
    <dbReference type="NCBI Taxonomy" id="3101447"/>
    <lineage>
        <taxon>Archaea</taxon>
        <taxon>Candidatus Iainarchaeota</taxon>
        <taxon>Candidatus Iainarchaeia</taxon>
        <taxon>Candidatus Iainarchaeales</taxon>
        <taxon>Candidatus Iainarchaeaceae</taxon>
        <taxon>Candidatus Iainarchaeum</taxon>
    </lineage>
</organism>
<sequence>MIQTLITLLFVLIPINWITVFKEKNLKEALIELLPKSQGLKKEALGSVALFGALFLGFMILLMSFSIIETSTEIELNDLEKVDEIIGAEIALNLSLFLVSVIILVFIEEFFFRSFLVPRLGLIISTLIFTFFHYGYGSIAELIGVFILGLILAYWFKKRNSLIQNYFGHLFYNLLAIVFYILI</sequence>
<keyword evidence="3" id="KW-0482">Metalloprotease</keyword>
<name>A0A8T5GF33_9ARCH</name>
<feature type="transmembrane region" description="Helical" evidence="1">
    <location>
        <begin position="163"/>
        <end position="182"/>
    </location>
</feature>
<dbReference type="GO" id="GO:0008237">
    <property type="term" value="F:metallopeptidase activity"/>
    <property type="evidence" value="ECO:0007669"/>
    <property type="project" value="UniProtKB-KW"/>
</dbReference>
<proteinExistence type="predicted"/>
<feature type="transmembrane region" description="Helical" evidence="1">
    <location>
        <begin position="85"/>
        <end position="107"/>
    </location>
</feature>
<gene>
    <name evidence="3" type="ORF">HON47_03340</name>
</gene>
<protein>
    <submittedName>
        <fullName evidence="3">CPBP family intramembrane metalloprotease</fullName>
    </submittedName>
</protein>
<evidence type="ECO:0000259" key="2">
    <source>
        <dbReference type="Pfam" id="PF02517"/>
    </source>
</evidence>
<dbReference type="GO" id="GO:0004175">
    <property type="term" value="F:endopeptidase activity"/>
    <property type="evidence" value="ECO:0007669"/>
    <property type="project" value="UniProtKB-ARBA"/>
</dbReference>
<dbReference type="EMBL" id="JABJNZ010000046">
    <property type="protein sequence ID" value="MBT4870581.1"/>
    <property type="molecule type" value="Genomic_DNA"/>
</dbReference>
<feature type="transmembrane region" description="Helical" evidence="1">
    <location>
        <begin position="114"/>
        <end position="132"/>
    </location>
</feature>
<feature type="transmembrane region" description="Helical" evidence="1">
    <location>
        <begin position="138"/>
        <end position="156"/>
    </location>
</feature>
<keyword evidence="3" id="KW-0378">Hydrolase</keyword>
<evidence type="ECO:0000313" key="4">
    <source>
        <dbReference type="Proteomes" id="UP000722459"/>
    </source>
</evidence>
<dbReference type="Proteomes" id="UP000722459">
    <property type="component" value="Unassembled WGS sequence"/>
</dbReference>
<dbReference type="Pfam" id="PF02517">
    <property type="entry name" value="Rce1-like"/>
    <property type="match status" value="1"/>
</dbReference>
<reference evidence="3" key="1">
    <citation type="journal article" date="2021" name="ISME J.">
        <title>Mercury methylation by metabolically versatile and cosmopolitan marine bacteria.</title>
        <authorList>
            <person name="Lin H."/>
            <person name="Ascher D.B."/>
            <person name="Myung Y."/>
            <person name="Lamborg C.H."/>
            <person name="Hallam S.J."/>
            <person name="Gionfriddo C.M."/>
            <person name="Holt K.E."/>
            <person name="Moreau J.W."/>
        </authorList>
    </citation>
    <scope>NUCLEOTIDE SEQUENCE</scope>
    <source>
        <strain evidence="3">SI075_bin30</strain>
    </source>
</reference>
<accession>A0A8T5GF33</accession>
<dbReference type="GO" id="GO:0080120">
    <property type="term" value="P:CAAX-box protein maturation"/>
    <property type="evidence" value="ECO:0007669"/>
    <property type="project" value="UniProtKB-ARBA"/>
</dbReference>
<dbReference type="AlphaFoldDB" id="A0A8T5GF33"/>
<dbReference type="InterPro" id="IPR003675">
    <property type="entry name" value="Rce1/LyrA-like_dom"/>
</dbReference>
<evidence type="ECO:0000256" key="1">
    <source>
        <dbReference type="SAM" id="Phobius"/>
    </source>
</evidence>
<feature type="transmembrane region" description="Helical" evidence="1">
    <location>
        <begin position="6"/>
        <end position="23"/>
    </location>
</feature>
<evidence type="ECO:0000313" key="3">
    <source>
        <dbReference type="EMBL" id="MBT4870581.1"/>
    </source>
</evidence>
<feature type="transmembrane region" description="Helical" evidence="1">
    <location>
        <begin position="44"/>
        <end position="65"/>
    </location>
</feature>
<keyword evidence="3" id="KW-0645">Protease</keyword>
<keyword evidence="1" id="KW-0812">Transmembrane</keyword>
<comment type="caution">
    <text evidence="3">The sequence shown here is derived from an EMBL/GenBank/DDBJ whole genome shotgun (WGS) entry which is preliminary data.</text>
</comment>
<keyword evidence="1" id="KW-0472">Membrane</keyword>